<dbReference type="GO" id="GO:0017004">
    <property type="term" value="P:cytochrome complex assembly"/>
    <property type="evidence" value="ECO:0007669"/>
    <property type="project" value="InterPro"/>
</dbReference>
<feature type="transmembrane region" description="Helical" evidence="6">
    <location>
        <begin position="6"/>
        <end position="30"/>
    </location>
</feature>
<dbReference type="Pfam" id="PF02683">
    <property type="entry name" value="DsbD_TM"/>
    <property type="match status" value="1"/>
</dbReference>
<dbReference type="OrthoDB" id="9803065at2"/>
<dbReference type="InterPro" id="IPR051790">
    <property type="entry name" value="Cytochrome_c-biogenesis_DsbD"/>
</dbReference>
<evidence type="ECO:0000256" key="5">
    <source>
        <dbReference type="ARBA" id="ARBA00023136"/>
    </source>
</evidence>
<evidence type="ECO:0000256" key="4">
    <source>
        <dbReference type="ARBA" id="ARBA00022989"/>
    </source>
</evidence>
<protein>
    <submittedName>
        <fullName evidence="8">Cytochrome c biogenesis protein CcdA</fullName>
    </submittedName>
</protein>
<gene>
    <name evidence="8" type="ORF">EDM21_04450</name>
</gene>
<dbReference type="InterPro" id="IPR003834">
    <property type="entry name" value="Cyt_c_assmbl_TM_dom"/>
</dbReference>
<keyword evidence="3 6" id="KW-0812">Transmembrane</keyword>
<dbReference type="Proteomes" id="UP000490800">
    <property type="component" value="Unassembled WGS sequence"/>
</dbReference>
<comment type="caution">
    <text evidence="8">The sequence shown here is derived from an EMBL/GenBank/DDBJ whole genome shotgun (WGS) entry which is preliminary data.</text>
</comment>
<evidence type="ECO:0000256" key="6">
    <source>
        <dbReference type="SAM" id="Phobius"/>
    </source>
</evidence>
<reference evidence="8 9" key="1">
    <citation type="journal article" date="2019" name="Microorganisms">
        <title>Paenibacillus lutrae sp. nov., A Chitinolytic Species Isolated from A River Otter in Castril Natural Park, Granada, Spain.</title>
        <authorList>
            <person name="Rodriguez M."/>
            <person name="Reina J.C."/>
            <person name="Bejar V."/>
            <person name="Llamas I."/>
        </authorList>
    </citation>
    <scope>NUCLEOTIDE SEQUENCE [LARGE SCALE GENOMIC DNA]</scope>
    <source>
        <strain evidence="8 9">N10</strain>
    </source>
</reference>
<comment type="subcellular location">
    <subcellularLocation>
        <location evidence="1">Membrane</location>
        <topology evidence="1">Multi-pass membrane protein</topology>
    </subcellularLocation>
</comment>
<evidence type="ECO:0000256" key="2">
    <source>
        <dbReference type="ARBA" id="ARBA00006143"/>
    </source>
</evidence>
<feature type="transmembrane region" description="Helical" evidence="6">
    <location>
        <begin position="89"/>
        <end position="107"/>
    </location>
</feature>
<evidence type="ECO:0000256" key="1">
    <source>
        <dbReference type="ARBA" id="ARBA00004141"/>
    </source>
</evidence>
<feature type="transmembrane region" description="Helical" evidence="6">
    <location>
        <begin position="50"/>
        <end position="69"/>
    </location>
</feature>
<dbReference type="PANTHER" id="PTHR31272">
    <property type="entry name" value="CYTOCHROME C-TYPE BIOGENESIS PROTEIN HI_1454-RELATED"/>
    <property type="match status" value="1"/>
</dbReference>
<comment type="similarity">
    <text evidence="2">Belongs to the DsbD family.</text>
</comment>
<evidence type="ECO:0000313" key="9">
    <source>
        <dbReference type="Proteomes" id="UP000490800"/>
    </source>
</evidence>
<feature type="transmembrane region" description="Helical" evidence="6">
    <location>
        <begin position="127"/>
        <end position="155"/>
    </location>
</feature>
<evidence type="ECO:0000256" key="3">
    <source>
        <dbReference type="ARBA" id="ARBA00022692"/>
    </source>
</evidence>
<accession>A0A7X3JYA4</accession>
<dbReference type="EMBL" id="RHLK01000002">
    <property type="protein sequence ID" value="MVO98777.1"/>
    <property type="molecule type" value="Genomic_DNA"/>
</dbReference>
<feature type="domain" description="Cytochrome C biogenesis protein transmembrane" evidence="7">
    <location>
        <begin position="5"/>
        <end position="218"/>
    </location>
</feature>
<organism evidence="8 9">
    <name type="scientific">Paenibacillus lutrae</name>
    <dbReference type="NCBI Taxonomy" id="2078573"/>
    <lineage>
        <taxon>Bacteria</taxon>
        <taxon>Bacillati</taxon>
        <taxon>Bacillota</taxon>
        <taxon>Bacilli</taxon>
        <taxon>Bacillales</taxon>
        <taxon>Paenibacillaceae</taxon>
        <taxon>Paenibacillus</taxon>
    </lineage>
</organism>
<dbReference type="GO" id="GO:0016020">
    <property type="term" value="C:membrane"/>
    <property type="evidence" value="ECO:0007669"/>
    <property type="project" value="UniProtKB-SubCell"/>
</dbReference>
<keyword evidence="9" id="KW-1185">Reference proteome</keyword>
<keyword evidence="4 6" id="KW-1133">Transmembrane helix</keyword>
<feature type="transmembrane region" description="Helical" evidence="6">
    <location>
        <begin position="161"/>
        <end position="187"/>
    </location>
</feature>
<sequence>MDNITLWVAFAAGVLSFMSPCVFPLVPAYVSHLTGASVEGGRIDVNKKLLLIRSLFFIAGFSAVFIAMGTSASLLGRFFAEYRELISKLSGLLIVVFGLQMAGLLNFRILMGQKNWEGKRQGGGGNFVSFMVGLAFGTGWTPCVGLALSGILLLAGSSDTMWSGALMLLIYSIGMGIPFLIISLMITWSVKFLKKINRWLPLLTIINGWIFIVMGALLFTGQLQRISAYLARFTFFGVTL</sequence>
<feature type="transmembrane region" description="Helical" evidence="6">
    <location>
        <begin position="199"/>
        <end position="219"/>
    </location>
</feature>
<name>A0A7X3JYA4_9BACL</name>
<proteinExistence type="inferred from homology"/>
<keyword evidence="5 6" id="KW-0472">Membrane</keyword>
<evidence type="ECO:0000259" key="7">
    <source>
        <dbReference type="Pfam" id="PF02683"/>
    </source>
</evidence>
<evidence type="ECO:0000313" key="8">
    <source>
        <dbReference type="EMBL" id="MVO98777.1"/>
    </source>
</evidence>
<dbReference type="PANTHER" id="PTHR31272:SF4">
    <property type="entry name" value="CYTOCHROME C-TYPE BIOGENESIS PROTEIN HI_1454-RELATED"/>
    <property type="match status" value="1"/>
</dbReference>
<dbReference type="RefSeq" id="WP_157333256.1">
    <property type="nucleotide sequence ID" value="NZ_RHLK01000002.1"/>
</dbReference>
<dbReference type="AlphaFoldDB" id="A0A7X3JYA4"/>